<dbReference type="GO" id="GO:0003677">
    <property type="term" value="F:DNA binding"/>
    <property type="evidence" value="ECO:0007669"/>
    <property type="project" value="InterPro"/>
</dbReference>
<sequence length="880" mass="99388">MRWVKAAKLLGAQEMLEFALSGGEFEPAEFSEDGDAEMVTPAKLVPPGRGGPAFCEVTMEAADQCVEVLVGELRFKVPEVPQASLSPGARGAGKDRRDAESEDEPVEEASAEEDLFGEEEEIAAAPRKLKKAKRDDGEPSSDDLAVNEALKRRVDAWLGARVGGYEPAKGATSDLALREQASAKLRRKVVADSVTGELNSVAVPRLSRDQFIEQNFEMVEKIADLKERSLFRKYVGWILTLAEKYSWADMYDFDMQKRLTEDGGGNKNRNPRDPKGPQKRRDGLCDFFQSARGYKKGKDYGFLPETTLEPEVTAVKERNEVKARKPERKWSAKLLAMFTAVGVSLASYGVPEADWRQYQHEVEAVGARVSPLTERADRWAQAAWGLPGAEEVVRGVATGFDGSRSSQRSSSNWRIMSRLSTGRRRFMFGVKATPGLFSDITVLISRMLQSRGFPGVVVYLDDFLLVADFEEASQRGFVLVMELVEYLGFEVAPEKVESPRQDIVFLGVRLHSNHSRFGIVTMSIDESRVQRVAAECRHVAGLKRARRLRKVFDNVPEVLGKDLLWLAKMLEINNGQAVVLNKRPVVQDFFAVDAAGEEAVDGGMGGLFGGRWFSVKWDEVKRWKVLPFSPFRDEASNHINYPELFVIFWALKLWGHLLRGCKIVLWSNNEAARLMTENLWGKATFIPLLKDILLLTLKHDLRIVTRRISSKANVFADALSRSEMGRFFELQREWSQRDAPRDLDDWMFKDWLWKKAKLFGRFAVDACCDEVGANSRCIRWWSKEDSCLGNKWSGLNVYYNPPFSLLFEILTHFLSEKRVAPRTTSAVFVLPLWPTERKAVLNCFERVPAEPESPAFLWKSRGKFVPMTHGVFVAEVKKLI</sequence>
<dbReference type="InterPro" id="IPR008593">
    <property type="entry name" value="Dam_MeTrfase"/>
</dbReference>
<dbReference type="Proteomes" id="UP001190700">
    <property type="component" value="Unassembled WGS sequence"/>
</dbReference>
<dbReference type="InterPro" id="IPR043502">
    <property type="entry name" value="DNA/RNA_pol_sf"/>
</dbReference>
<dbReference type="AlphaFoldDB" id="A0AAE0GMF8"/>
<evidence type="ECO:0000313" key="3">
    <source>
        <dbReference type="Proteomes" id="UP001190700"/>
    </source>
</evidence>
<organism evidence="2 3">
    <name type="scientific">Cymbomonas tetramitiformis</name>
    <dbReference type="NCBI Taxonomy" id="36881"/>
    <lineage>
        <taxon>Eukaryota</taxon>
        <taxon>Viridiplantae</taxon>
        <taxon>Chlorophyta</taxon>
        <taxon>Pyramimonadophyceae</taxon>
        <taxon>Pyramimonadales</taxon>
        <taxon>Pyramimonadaceae</taxon>
        <taxon>Cymbomonas</taxon>
    </lineage>
</organism>
<dbReference type="InterPro" id="IPR043128">
    <property type="entry name" value="Rev_trsase/Diguanyl_cyclase"/>
</dbReference>
<dbReference type="PANTHER" id="PTHR33050:SF7">
    <property type="entry name" value="RIBONUCLEASE H"/>
    <property type="match status" value="1"/>
</dbReference>
<comment type="caution">
    <text evidence="2">The sequence shown here is derived from an EMBL/GenBank/DDBJ whole genome shotgun (WGS) entry which is preliminary data.</text>
</comment>
<evidence type="ECO:0000256" key="1">
    <source>
        <dbReference type="SAM" id="MobiDB-lite"/>
    </source>
</evidence>
<dbReference type="EMBL" id="LGRX02004244">
    <property type="protein sequence ID" value="KAK3280822.1"/>
    <property type="molecule type" value="Genomic_DNA"/>
</dbReference>
<protein>
    <recommendedName>
        <fullName evidence="4">Reverse transcriptase domain-containing protein</fullName>
    </recommendedName>
</protein>
<feature type="region of interest" description="Disordered" evidence="1">
    <location>
        <begin position="83"/>
        <end position="121"/>
    </location>
</feature>
<evidence type="ECO:0008006" key="4">
    <source>
        <dbReference type="Google" id="ProtNLM"/>
    </source>
</evidence>
<proteinExistence type="predicted"/>
<dbReference type="SUPFAM" id="SSF56672">
    <property type="entry name" value="DNA/RNA polymerases"/>
    <property type="match status" value="1"/>
</dbReference>
<dbReference type="Pfam" id="PF05869">
    <property type="entry name" value="Dam"/>
    <property type="match status" value="1"/>
</dbReference>
<feature type="compositionally biased region" description="Acidic residues" evidence="1">
    <location>
        <begin position="100"/>
        <end position="121"/>
    </location>
</feature>
<dbReference type="GO" id="GO:0009007">
    <property type="term" value="F:site-specific DNA-methyltransferase (adenine-specific) activity"/>
    <property type="evidence" value="ECO:0007669"/>
    <property type="project" value="InterPro"/>
</dbReference>
<gene>
    <name evidence="2" type="ORF">CYMTET_11356</name>
</gene>
<keyword evidence="3" id="KW-1185">Reference proteome</keyword>
<reference evidence="2 3" key="1">
    <citation type="journal article" date="2015" name="Genome Biol. Evol.">
        <title>Comparative Genomics of a Bacterivorous Green Alga Reveals Evolutionary Causalities and Consequences of Phago-Mixotrophic Mode of Nutrition.</title>
        <authorList>
            <person name="Burns J.A."/>
            <person name="Paasch A."/>
            <person name="Narechania A."/>
            <person name="Kim E."/>
        </authorList>
    </citation>
    <scope>NUCLEOTIDE SEQUENCE [LARGE SCALE GENOMIC DNA]</scope>
    <source>
        <strain evidence="2 3">PLY_AMNH</strain>
    </source>
</reference>
<accession>A0AAE0GMF8</accession>
<feature type="region of interest" description="Disordered" evidence="1">
    <location>
        <begin position="259"/>
        <end position="282"/>
    </location>
</feature>
<name>A0AAE0GMF8_9CHLO</name>
<feature type="compositionally biased region" description="Basic and acidic residues" evidence="1">
    <location>
        <begin position="270"/>
        <end position="282"/>
    </location>
</feature>
<dbReference type="InterPro" id="IPR052055">
    <property type="entry name" value="Hepadnavirus_pol/RT"/>
</dbReference>
<evidence type="ECO:0000313" key="2">
    <source>
        <dbReference type="EMBL" id="KAK3280822.1"/>
    </source>
</evidence>
<dbReference type="Gene3D" id="3.30.70.270">
    <property type="match status" value="1"/>
</dbReference>
<dbReference type="PANTHER" id="PTHR33050">
    <property type="entry name" value="REVERSE TRANSCRIPTASE DOMAIN-CONTAINING PROTEIN"/>
    <property type="match status" value="1"/>
</dbReference>
<dbReference type="GO" id="GO:0009307">
    <property type="term" value="P:DNA restriction-modification system"/>
    <property type="evidence" value="ECO:0007669"/>
    <property type="project" value="InterPro"/>
</dbReference>